<dbReference type="EMBL" id="ASPP01005609">
    <property type="protein sequence ID" value="ETO30222.1"/>
    <property type="molecule type" value="Genomic_DNA"/>
</dbReference>
<evidence type="ECO:0000256" key="6">
    <source>
        <dbReference type="ARBA" id="ARBA00022989"/>
    </source>
</evidence>
<dbReference type="Gene3D" id="3.30.60.90">
    <property type="match status" value="1"/>
</dbReference>
<dbReference type="InterPro" id="IPR036640">
    <property type="entry name" value="ABC1_TM_sf"/>
</dbReference>
<evidence type="ECO:0000256" key="3">
    <source>
        <dbReference type="ARBA" id="ARBA00022737"/>
    </source>
</evidence>
<dbReference type="GO" id="GO:0005524">
    <property type="term" value="F:ATP binding"/>
    <property type="evidence" value="ECO:0007669"/>
    <property type="project" value="InterPro"/>
</dbReference>
<evidence type="ECO:0000256" key="8">
    <source>
        <dbReference type="SAM" id="Phobius"/>
    </source>
</evidence>
<keyword evidence="2" id="KW-0479">Metal-binding</keyword>
<gene>
    <name evidence="10" type="ORF">RFI_06898</name>
</gene>
<keyword evidence="5" id="KW-0862">Zinc</keyword>
<keyword evidence="6 8" id="KW-1133">Transmembrane helix</keyword>
<name>X6NY50_RETFI</name>
<dbReference type="PROSITE" id="PS50081">
    <property type="entry name" value="ZF_DAG_PE_2"/>
    <property type="match status" value="1"/>
</dbReference>
<protein>
    <submittedName>
        <fullName evidence="10">ABC transporter</fullName>
    </submittedName>
</protein>
<feature type="transmembrane region" description="Helical" evidence="8">
    <location>
        <begin position="169"/>
        <end position="186"/>
    </location>
</feature>
<keyword evidence="1 8" id="KW-0812">Transmembrane</keyword>
<keyword evidence="3" id="KW-0677">Repeat</keyword>
<evidence type="ECO:0000313" key="11">
    <source>
        <dbReference type="Proteomes" id="UP000023152"/>
    </source>
</evidence>
<reference evidence="10 11" key="1">
    <citation type="journal article" date="2013" name="Curr. Biol.">
        <title>The Genome of the Foraminiferan Reticulomyxa filosa.</title>
        <authorList>
            <person name="Glockner G."/>
            <person name="Hulsmann N."/>
            <person name="Schleicher M."/>
            <person name="Noegel A.A."/>
            <person name="Eichinger L."/>
            <person name="Gallinger C."/>
            <person name="Pawlowski J."/>
            <person name="Sierra R."/>
            <person name="Euteneuer U."/>
            <person name="Pillet L."/>
            <person name="Moustafa A."/>
            <person name="Platzer M."/>
            <person name="Groth M."/>
            <person name="Szafranski K."/>
            <person name="Schliwa M."/>
        </authorList>
    </citation>
    <scope>NUCLEOTIDE SEQUENCE [LARGE SCALE GENOMIC DNA]</scope>
</reference>
<evidence type="ECO:0000256" key="4">
    <source>
        <dbReference type="ARBA" id="ARBA00022771"/>
    </source>
</evidence>
<evidence type="ECO:0000256" key="5">
    <source>
        <dbReference type="ARBA" id="ARBA00022833"/>
    </source>
</evidence>
<dbReference type="InterPro" id="IPR004146">
    <property type="entry name" value="DC1"/>
</dbReference>
<dbReference type="Proteomes" id="UP000023152">
    <property type="component" value="Unassembled WGS sequence"/>
</dbReference>
<feature type="domain" description="Phorbol-ester/DAG-type" evidence="9">
    <location>
        <begin position="85"/>
        <end position="122"/>
    </location>
</feature>
<proteinExistence type="predicted"/>
<dbReference type="SUPFAM" id="SSF90123">
    <property type="entry name" value="ABC transporter transmembrane region"/>
    <property type="match status" value="1"/>
</dbReference>
<dbReference type="SUPFAM" id="SSF57850">
    <property type="entry name" value="RING/U-box"/>
    <property type="match status" value="1"/>
</dbReference>
<comment type="caution">
    <text evidence="10">The sequence shown here is derived from an EMBL/GenBank/DDBJ whole genome shotgun (WGS) entry which is preliminary data.</text>
</comment>
<feature type="transmembrane region" description="Helical" evidence="8">
    <location>
        <begin position="46"/>
        <end position="68"/>
    </location>
</feature>
<feature type="non-terminal residue" evidence="10">
    <location>
        <position position="1"/>
    </location>
</feature>
<dbReference type="Pfam" id="PF03107">
    <property type="entry name" value="C1_2"/>
    <property type="match status" value="1"/>
</dbReference>
<organism evidence="10 11">
    <name type="scientific">Reticulomyxa filosa</name>
    <dbReference type="NCBI Taxonomy" id="46433"/>
    <lineage>
        <taxon>Eukaryota</taxon>
        <taxon>Sar</taxon>
        <taxon>Rhizaria</taxon>
        <taxon>Retaria</taxon>
        <taxon>Foraminifera</taxon>
        <taxon>Monothalamids</taxon>
        <taxon>Reticulomyxidae</taxon>
        <taxon>Reticulomyxa</taxon>
    </lineage>
</organism>
<evidence type="ECO:0000256" key="7">
    <source>
        <dbReference type="ARBA" id="ARBA00023136"/>
    </source>
</evidence>
<evidence type="ECO:0000256" key="1">
    <source>
        <dbReference type="ARBA" id="ARBA00022692"/>
    </source>
</evidence>
<dbReference type="InterPro" id="IPR002219">
    <property type="entry name" value="PKC_DAG/PE"/>
</dbReference>
<keyword evidence="4" id="KW-0863">Zinc-finger</keyword>
<dbReference type="InterPro" id="IPR043145">
    <property type="entry name" value="Znf_ZZ_sf"/>
</dbReference>
<evidence type="ECO:0000259" key="9">
    <source>
        <dbReference type="PROSITE" id="PS50081"/>
    </source>
</evidence>
<evidence type="ECO:0000313" key="10">
    <source>
        <dbReference type="EMBL" id="ETO30222.1"/>
    </source>
</evidence>
<feature type="transmembrane region" description="Helical" evidence="8">
    <location>
        <begin position="12"/>
        <end position="34"/>
    </location>
</feature>
<dbReference type="Gene3D" id="1.20.1560.10">
    <property type="entry name" value="ABC transporter type 1, transmembrane domain"/>
    <property type="match status" value="1"/>
</dbReference>
<evidence type="ECO:0000256" key="2">
    <source>
        <dbReference type="ARBA" id="ARBA00022723"/>
    </source>
</evidence>
<keyword evidence="11" id="KW-1185">Reference proteome</keyword>
<accession>X6NY50</accession>
<dbReference type="AlphaFoldDB" id="X6NY50"/>
<dbReference type="GO" id="GO:0016020">
    <property type="term" value="C:membrane"/>
    <property type="evidence" value="ECO:0007669"/>
    <property type="project" value="InterPro"/>
</dbReference>
<sequence length="295" mass="34108">YNNQDPQDIAEFWQGTLWLLLFTSMTCFQAWIGFKITIFSDDSTSMIVLFAIVVALCHLEIYACRLYIEDSTESDNKYFNPRIHTHALYLRTLRATCDLCWEKISKKGYRCSKCDFDVCKKCWKSGNQARAVAENQLRSDSGVSMSQDAEVGVMEYLTRLFEFYLPHRWWLLFGMICMSLNTYLELTMPSKKGKLLDLVLEMRWDAFVASIEKFVLFTIVSEALASIHKMIMNQSKEQKEYDSNCCCFLCSRIMAQDTVFFDGSSVGSLSERLEWGLRDMLAPFQTIVGSFIHDG</sequence>
<dbReference type="GO" id="GO:0008270">
    <property type="term" value="F:zinc ion binding"/>
    <property type="evidence" value="ECO:0007669"/>
    <property type="project" value="UniProtKB-KW"/>
</dbReference>
<keyword evidence="7 8" id="KW-0472">Membrane</keyword>